<gene>
    <name evidence="1" type="ORF">GTP81_25325</name>
</gene>
<evidence type="ECO:0000313" key="1">
    <source>
        <dbReference type="EMBL" id="MYN20067.1"/>
    </source>
</evidence>
<dbReference type="RefSeq" id="WP_161092433.1">
    <property type="nucleotide sequence ID" value="NZ_WWCV01000062.1"/>
</dbReference>
<name>A0A845HNC5_9BURK</name>
<organism evidence="1 2">
    <name type="scientific">Duganella vulcania</name>
    <dbReference type="NCBI Taxonomy" id="2692166"/>
    <lineage>
        <taxon>Bacteria</taxon>
        <taxon>Pseudomonadati</taxon>
        <taxon>Pseudomonadota</taxon>
        <taxon>Betaproteobacteria</taxon>
        <taxon>Burkholderiales</taxon>
        <taxon>Oxalobacteraceae</taxon>
        <taxon>Telluria group</taxon>
        <taxon>Duganella</taxon>
    </lineage>
</organism>
<dbReference type="Proteomes" id="UP000484875">
    <property type="component" value="Unassembled WGS sequence"/>
</dbReference>
<protein>
    <recommendedName>
        <fullName evidence="3">BrnA antitoxin of type II toxin-antitoxin system</fullName>
    </recommendedName>
</protein>
<sequence length="137" mass="15177">MKKKLPYSKDPLVDEDDAPELSEAWFAEANLYRGGVLVKRGRPPQAVTKVAVKLRLDRDIIAAFKVEGPGWQTRINQALRDWLVLHPGEQGAAINSLERAALNKPDLPVNFVAESLASLGEPREQARPFVPRGSRGK</sequence>
<evidence type="ECO:0000313" key="2">
    <source>
        <dbReference type="Proteomes" id="UP000484875"/>
    </source>
</evidence>
<comment type="caution">
    <text evidence="1">The sequence shown here is derived from an EMBL/GenBank/DDBJ whole genome shotgun (WGS) entry which is preliminary data.</text>
</comment>
<proteinExistence type="predicted"/>
<accession>A0A845HNC5</accession>
<reference evidence="1 2" key="1">
    <citation type="submission" date="2019-12" db="EMBL/GenBank/DDBJ databases">
        <title>Novel species isolated from a subtropical stream in China.</title>
        <authorList>
            <person name="Lu H."/>
        </authorList>
    </citation>
    <scope>NUCLEOTIDE SEQUENCE [LARGE SCALE GENOMIC DNA]</scope>
    <source>
        <strain evidence="1 2">FT107W</strain>
    </source>
</reference>
<dbReference type="Pfam" id="PF14384">
    <property type="entry name" value="BrnA_antitoxin"/>
    <property type="match status" value="1"/>
</dbReference>
<dbReference type="EMBL" id="WWCV01000062">
    <property type="protein sequence ID" value="MYN20067.1"/>
    <property type="molecule type" value="Genomic_DNA"/>
</dbReference>
<dbReference type="AlphaFoldDB" id="A0A845HNC5"/>
<keyword evidence="2" id="KW-1185">Reference proteome</keyword>
<evidence type="ECO:0008006" key="3">
    <source>
        <dbReference type="Google" id="ProtNLM"/>
    </source>
</evidence>
<dbReference type="InterPro" id="IPR025528">
    <property type="entry name" value="BrnA_antitoxin"/>
</dbReference>